<dbReference type="InterPro" id="IPR036691">
    <property type="entry name" value="Endo/exonu/phosph_ase_sf"/>
</dbReference>
<feature type="compositionally biased region" description="Polar residues" evidence="1">
    <location>
        <begin position="210"/>
        <end position="223"/>
    </location>
</feature>
<dbReference type="GO" id="GO:0004523">
    <property type="term" value="F:RNA-DNA hybrid ribonuclease activity"/>
    <property type="evidence" value="ECO:0007669"/>
    <property type="project" value="InterPro"/>
</dbReference>
<dbReference type="EMBL" id="LSRX01000008">
    <property type="protein sequence ID" value="OLQ15016.1"/>
    <property type="molecule type" value="Genomic_DNA"/>
</dbReference>
<dbReference type="Gene3D" id="3.30.420.10">
    <property type="entry name" value="Ribonuclease H-like superfamily/Ribonuclease H"/>
    <property type="match status" value="1"/>
</dbReference>
<feature type="compositionally biased region" description="Basic and acidic residues" evidence="1">
    <location>
        <begin position="375"/>
        <end position="392"/>
    </location>
</feature>
<name>A0A1Q9F5S0_SYMMI</name>
<evidence type="ECO:0000313" key="3">
    <source>
        <dbReference type="EMBL" id="OLQ15016.1"/>
    </source>
</evidence>
<keyword evidence="4" id="KW-1185">Reference proteome</keyword>
<evidence type="ECO:0000256" key="1">
    <source>
        <dbReference type="SAM" id="MobiDB-lite"/>
    </source>
</evidence>
<dbReference type="GO" id="GO:0003676">
    <property type="term" value="F:nucleic acid binding"/>
    <property type="evidence" value="ECO:0007669"/>
    <property type="project" value="InterPro"/>
</dbReference>
<feature type="region of interest" description="Disordered" evidence="1">
    <location>
        <begin position="406"/>
        <end position="440"/>
    </location>
</feature>
<reference evidence="3 4" key="1">
    <citation type="submission" date="2016-02" db="EMBL/GenBank/DDBJ databases">
        <title>Genome analysis of coral dinoflagellate symbionts highlights evolutionary adaptations to a symbiotic lifestyle.</title>
        <authorList>
            <person name="Aranda M."/>
            <person name="Li Y."/>
            <person name="Liew Y.J."/>
            <person name="Baumgarten S."/>
            <person name="Simakov O."/>
            <person name="Wilson M."/>
            <person name="Piel J."/>
            <person name="Ashoor H."/>
            <person name="Bougouffa S."/>
            <person name="Bajic V.B."/>
            <person name="Ryu T."/>
            <person name="Ravasi T."/>
            <person name="Bayer T."/>
            <person name="Micklem G."/>
            <person name="Kim H."/>
            <person name="Bhak J."/>
            <person name="Lajeunesse T.C."/>
            <person name="Voolstra C.R."/>
        </authorList>
    </citation>
    <scope>NUCLEOTIDE SEQUENCE [LARGE SCALE GENOMIC DNA]</scope>
    <source>
        <strain evidence="3 4">CCMP2467</strain>
    </source>
</reference>
<accession>A0A1Q9F5S0</accession>
<dbReference type="Proteomes" id="UP000186817">
    <property type="component" value="Unassembled WGS sequence"/>
</dbReference>
<dbReference type="OrthoDB" id="438206at2759"/>
<proteinExistence type="predicted"/>
<dbReference type="SUPFAM" id="SSF53098">
    <property type="entry name" value="Ribonuclease H-like"/>
    <property type="match status" value="1"/>
</dbReference>
<dbReference type="InterPro" id="IPR036397">
    <property type="entry name" value="RNaseH_sf"/>
</dbReference>
<feature type="compositionally biased region" description="Basic and acidic residues" evidence="1">
    <location>
        <begin position="154"/>
        <end position="163"/>
    </location>
</feature>
<feature type="region of interest" description="Disordered" evidence="1">
    <location>
        <begin position="1336"/>
        <end position="1359"/>
    </location>
</feature>
<gene>
    <name evidence="3" type="ORF">AK812_SmicGene803</name>
</gene>
<feature type="region of interest" description="Disordered" evidence="1">
    <location>
        <begin position="753"/>
        <end position="772"/>
    </location>
</feature>
<evidence type="ECO:0000313" key="4">
    <source>
        <dbReference type="Proteomes" id="UP000186817"/>
    </source>
</evidence>
<dbReference type="InterPro" id="IPR002156">
    <property type="entry name" value="RNaseH_domain"/>
</dbReference>
<dbReference type="Gene3D" id="3.60.10.10">
    <property type="entry name" value="Endonuclease/exonuclease/phosphatase"/>
    <property type="match status" value="1"/>
</dbReference>
<protein>
    <recommendedName>
        <fullName evidence="2">RNase H type-1 domain-containing protein</fullName>
    </recommendedName>
</protein>
<dbReference type="PROSITE" id="PS50879">
    <property type="entry name" value="RNASE_H_1"/>
    <property type="match status" value="1"/>
</dbReference>
<sequence length="2834" mass="309498">MAALESGNKLSSLLPRRSPHWMPMLEDIATSHVFRGKMESMNTVLMQQDAWRYISMDATLKLCMKLMGQAICPSMQSLILDPIHLAIVYEYNKSSGSKQFRRILKKCWTFLISDYTVWAVDALPVVSESQAQPDSSAHDFARVHNRRPTSPRLRRQDGKEGKGGKVGKTKGKPAGKGPEPSVTPGASTAPQIASLPAAPTPPGPAMPTTSSVPPQGTATTQPSSEQILLRALVSHVAAQENTPAEISRLLGDYQEDVHRATGKVLHKLVSKQQEARRGLSKTRTDRATFDGAWATYLNHMAQLLEQQLKDRASTLQQFDQAEEAWKTQLDDTTAELARHAATQQDVAEPQEPIDIDAEMEQQEKQEQAVADAAQEEARASIRREQQRAETDAKAQEMLQALKNVQQHLETPAREGSRTPRRTASKDKESAEKKSDTKPEAAAKVRFDMVGHSLRMDEDPRIQSNIEAAIDEGRSMSLVGNATWIMTHRLSAQVPILPEELDRPELRGFSSDRLSEMIMQECPEMRRPTRAFVLTLPDDTPLQRLPLLALGPDFLRGADVRRPEQVDPPAQPGVDPLAFEDGEQDDDTGLLQMQLQTWSDVSASARAETPPTALELPDRICLAEGRTNCTEEHCTAASQPVPPVACTAPDSDDMPAPAVAPSSLCRQFSQTWQSLSIHIRHPGWQVALPHSWSVPPVVCTTAHTACPALLSTQDGEQDEVTLLQTGFQQPQDSADTQPRAIFPPLLVEPTLPTLLPPSPRCPSQDGDPPSLLKRRLAGESSKMATGGQWQLYPDALLGPRYTGVVVPYTTWGKQDDATKHVFTVFDTRRHFSSISSNEATKVAEFAQRAIDTAPGPVRALQFLTVPVPGLPLPQVVLTLDSDLPDTLAIPWDCRAIGSLIRTTPHLPNEPLQNAANTLQTTIPIVADLALRVGAGSLLVMDVAGLLQDALPAELTEVQWLRIEQPIWSETLLERSHLPNMFESLQLGALAGFSRASSTTSTTTGMLREGVRIYRIRLFGDGKEASHDVQSPCPQLDLVLCLLLGKLQHTAPSSCGPANIMMAKAQPSPSGNVQEVLFLCHPANEFDMVPVFVDGRPQGGILLLADIHRLTTTENAIPDSVRGTGRFALINGAPAHLAQRNVLPGDYVQLGYSGVFVPHVAATDIMDQLPSTDVYGHLFAAQRSIDDNTFLVRIRERRRAAKVWQPLENVITIVGPAHGPVRLRLDSLFVPTVAEVREALIPLTEFNGLRLAMAHTTAQIPGAALFATVCPNSDLRTVLLPLATSPAHHIILMIPSLAEDLGYLPLDPQQRILWTFDRWRHGQILAIFTLPASMARPVHQHVRPPRPQLRETYSPGGRVVPRSGTSLVQIQDVRKASQNRCREAAKRWQVDVNQPCVEGLPIEIHRKLNGIPVNVEEVPDASDEPAPLCVTAHNQHQHALGGQRAANTGPSGIPTPLGRRSLTCAGPKPSPSLCEMITSKPALAETSSLALALEPEALDYVFRPFVGWESFCHTRPPAAALHPKARTFLEHLPDSCKDRPLEALQLYVDGSFIGAPSDVKAGWSIVAVGRQDCVWGWAGHLSTSCSPTGDHTTLGVAVTSAFEAELAGLVYALAVCHAFACPTVIFYDCLSAGQIVAAEATSASPTALSEAALAIHHLLWLQHRLPAFGHIKSHEGHPLNELVDSVAKLAAKMPGLSPVPSELHWASEEKALPWLWAAAGIHHSVPRPDVTGKLYDSAPCHKTTRPALSDVLPSVKPDPVEDLQLKLRAATYNAMTAASQVQRESFAHQFRNGGLHVVGIQETRVAENGRKRIGAYHVLSSSATKGEGGCQVWFATNLQVGRGPSGPVYWEPSSLSILVAEPQLMLVTAKAGGSAFAILVGHAPVNKAPAHIKEQWWQTLSSTVRRVPPRATLIMCLDANARLALAGQVHPDNAWYLRDLLTAHNLVSTRPVDASGHELATWYSPTGLSMCIDYVCVPQEVADAITSLKVLQHFEGQVEHDHRPVQVELCLHRSGAKAPTKRSLNADFLRTAAGQQALRDVYWRMPPVPWQTDVDTHLGLINTFLSTELSRMCPSKAAQPRSPIVSDRTWGLIKHRRELRRELYGRKVHARQRLLRGIFRAWAGQPFLEADLDLERQYTALLVLQVADLNKSIRQHARQDSARATQAAYAEARTRGPEELASLLRHVMKSGRKYKSPPLAPAIWDHEEKCFVEGDRALGDHFAKAERAQLVSPETIATAPESSPAQGLETAPAVSVSSLAHSFNRLAHRKSPGLSGLPAEAYSQAPVAAASCHAPLLLKIALRGQMPILWRGGEAVAIAKPQKSPHSLDGWRSILLMEAAANGVGRALRPALLSGYQQLKQPGQGGSMPKEPLQWAMALIRGFTRRLRSRGCSGGVLFLDGKQAFYATLRQALIGIEAGSTTEAIGALAERFFHDPKDRLDFVAAAVGPGLLQASGVPEVVRRIAVASLKRTWYVHGRATRWTYETFSGTTPGAPLADLYFQFLMSLVFEQVQTRIREECIEPWCPGASGQPAFRMLAPSWMDDWALPLVPPSADQLIPQARTLVTIADAALASIGIEVNYAPGKTELVPILAGKGSKKARLAMFSDNDTFQVSLPSGDVQVRVVPTYEHLGSIVTWDGTDAKDLQHRRFLARTLLKSMKRILSNAFLSERERADLIVSMPIARLRHAAGLWAFATGAEFAAFETAYMEPIRRSFRAITGITSRGRTDAEVCIGLGVLSARQTRNADLIRHAAWLLDCPDEAVGHLWFTDGTWLSNLRSALADVFCLLKLSGHGLDRLRACAHAKGASGAIGGYVGYLWYTLRMLLQRILDGGQAA</sequence>
<feature type="region of interest" description="Disordered" evidence="1">
    <location>
        <begin position="130"/>
        <end position="223"/>
    </location>
</feature>
<dbReference type="SUPFAM" id="SSF56219">
    <property type="entry name" value="DNase I-like"/>
    <property type="match status" value="1"/>
</dbReference>
<feature type="compositionally biased region" description="Basic residues" evidence="1">
    <location>
        <begin position="143"/>
        <end position="153"/>
    </location>
</feature>
<feature type="compositionally biased region" description="Basic and acidic residues" evidence="1">
    <location>
        <begin position="410"/>
        <end position="440"/>
    </location>
</feature>
<evidence type="ECO:0000259" key="2">
    <source>
        <dbReference type="PROSITE" id="PS50879"/>
    </source>
</evidence>
<comment type="caution">
    <text evidence="3">The sequence shown here is derived from an EMBL/GenBank/DDBJ whole genome shotgun (WGS) entry which is preliminary data.</text>
</comment>
<feature type="region of interest" description="Disordered" evidence="1">
    <location>
        <begin position="360"/>
        <end position="392"/>
    </location>
</feature>
<feature type="domain" description="RNase H type-1" evidence="2">
    <location>
        <begin position="1538"/>
        <end position="1690"/>
    </location>
</feature>
<dbReference type="InterPro" id="IPR012337">
    <property type="entry name" value="RNaseH-like_sf"/>
</dbReference>
<organism evidence="3 4">
    <name type="scientific">Symbiodinium microadriaticum</name>
    <name type="common">Dinoflagellate</name>
    <name type="synonym">Zooxanthella microadriatica</name>
    <dbReference type="NCBI Taxonomy" id="2951"/>
    <lineage>
        <taxon>Eukaryota</taxon>
        <taxon>Sar</taxon>
        <taxon>Alveolata</taxon>
        <taxon>Dinophyceae</taxon>
        <taxon>Suessiales</taxon>
        <taxon>Symbiodiniaceae</taxon>
        <taxon>Symbiodinium</taxon>
    </lineage>
</organism>